<dbReference type="EC" id="3.2.1.177" evidence="5"/>
<evidence type="ECO:0000256" key="2">
    <source>
        <dbReference type="ARBA" id="ARBA00022801"/>
    </source>
</evidence>
<evidence type="ECO:0000259" key="7">
    <source>
        <dbReference type="Pfam" id="PF01055"/>
    </source>
</evidence>
<feature type="domain" description="Glycoside hydrolase family 31 N-terminal" evidence="8">
    <location>
        <begin position="55"/>
        <end position="217"/>
    </location>
</feature>
<dbReference type="InterPro" id="IPR048395">
    <property type="entry name" value="Glyco_hydro_31_C"/>
</dbReference>
<dbReference type="CDD" id="cd14752">
    <property type="entry name" value="GH31_N"/>
    <property type="match status" value="1"/>
</dbReference>
<evidence type="ECO:0000313" key="11">
    <source>
        <dbReference type="Proteomes" id="UP000286773"/>
    </source>
</evidence>
<dbReference type="GO" id="GO:0061634">
    <property type="term" value="F:alpha-D-xyloside xylohydrolase"/>
    <property type="evidence" value="ECO:0007669"/>
    <property type="project" value="UniProtKB-EC"/>
</dbReference>
<evidence type="ECO:0000256" key="1">
    <source>
        <dbReference type="ARBA" id="ARBA00007806"/>
    </source>
</evidence>
<comment type="similarity">
    <text evidence="1 6">Belongs to the glycosyl hydrolase 31 family.</text>
</comment>
<dbReference type="PANTHER" id="PTHR43053:SF4">
    <property type="entry name" value="MYOGENESIS-REGULATING GLYCOSIDASE"/>
    <property type="match status" value="1"/>
</dbReference>
<dbReference type="NCBIfam" id="NF007940">
    <property type="entry name" value="PRK10658.1"/>
    <property type="match status" value="1"/>
</dbReference>
<dbReference type="RefSeq" id="WP_126811253.1">
    <property type="nucleotide sequence ID" value="NZ_NGKC01000001.1"/>
</dbReference>
<dbReference type="CDD" id="cd06593">
    <property type="entry name" value="GH31_xylosidase_YicI"/>
    <property type="match status" value="1"/>
</dbReference>
<dbReference type="InterPro" id="IPR017853">
    <property type="entry name" value="GH"/>
</dbReference>
<protein>
    <recommendedName>
        <fullName evidence="5">alpha-D-xyloside xylohydrolase</fullName>
        <ecNumber evidence="5">3.2.1.177</ecNumber>
    </recommendedName>
</protein>
<dbReference type="Pfam" id="PF21365">
    <property type="entry name" value="Glyco_hydro_31_3rd"/>
    <property type="match status" value="1"/>
</dbReference>
<feature type="domain" description="Glycosyl hydrolase family 31 C-terminal" evidence="9">
    <location>
        <begin position="582"/>
        <end position="667"/>
    </location>
</feature>
<keyword evidence="2 6" id="KW-0378">Hydrolase</keyword>
<dbReference type="FunFam" id="3.20.20.80:FF:000053">
    <property type="entry name" value="Alpha-xylosidase YicI"/>
    <property type="match status" value="1"/>
</dbReference>
<dbReference type="SUPFAM" id="SSF51011">
    <property type="entry name" value="Glycosyl hydrolase domain"/>
    <property type="match status" value="1"/>
</dbReference>
<dbReference type="InterPro" id="IPR050985">
    <property type="entry name" value="Alpha-glycosidase_related"/>
</dbReference>
<organism evidence="10 11">
    <name type="scientific">Vagococcus acidifermentans</name>
    <dbReference type="NCBI Taxonomy" id="564710"/>
    <lineage>
        <taxon>Bacteria</taxon>
        <taxon>Bacillati</taxon>
        <taxon>Bacillota</taxon>
        <taxon>Bacilli</taxon>
        <taxon>Lactobacillales</taxon>
        <taxon>Enterococcaceae</taxon>
        <taxon>Vagococcus</taxon>
    </lineage>
</organism>
<keyword evidence="3 6" id="KW-0326">Glycosidase</keyword>
<dbReference type="GO" id="GO:0005975">
    <property type="term" value="P:carbohydrate metabolic process"/>
    <property type="evidence" value="ECO:0007669"/>
    <property type="project" value="InterPro"/>
</dbReference>
<name>A0A430B2E5_9ENTE</name>
<evidence type="ECO:0000256" key="6">
    <source>
        <dbReference type="RuleBase" id="RU361185"/>
    </source>
</evidence>
<dbReference type="Gene3D" id="2.60.40.1760">
    <property type="entry name" value="glycosyl hydrolase (family 31)"/>
    <property type="match status" value="1"/>
</dbReference>
<dbReference type="Pfam" id="PF13802">
    <property type="entry name" value="Gal_mutarotas_2"/>
    <property type="match status" value="1"/>
</dbReference>
<evidence type="ECO:0000256" key="5">
    <source>
        <dbReference type="ARBA" id="ARBA00066962"/>
    </source>
</evidence>
<accession>A0A430B2E5</accession>
<dbReference type="InterPro" id="IPR000322">
    <property type="entry name" value="Glyco_hydro_31_TIM"/>
</dbReference>
<dbReference type="EMBL" id="NGKC01000001">
    <property type="protein sequence ID" value="RSU14496.1"/>
    <property type="molecule type" value="Genomic_DNA"/>
</dbReference>
<reference evidence="10 11" key="1">
    <citation type="submission" date="2017-05" db="EMBL/GenBank/DDBJ databases">
        <title>Vagococcus spp. assemblies.</title>
        <authorList>
            <person name="Gulvik C.A."/>
        </authorList>
    </citation>
    <scope>NUCLEOTIDE SEQUENCE [LARGE SCALE GENOMIC DNA]</scope>
    <source>
        <strain evidence="10 11">LMG 24798</strain>
    </source>
</reference>
<dbReference type="Pfam" id="PF01055">
    <property type="entry name" value="Glyco_hydro_31_2nd"/>
    <property type="match status" value="1"/>
</dbReference>
<evidence type="ECO:0000313" key="10">
    <source>
        <dbReference type="EMBL" id="RSU14496.1"/>
    </source>
</evidence>
<evidence type="ECO:0000259" key="9">
    <source>
        <dbReference type="Pfam" id="PF21365"/>
    </source>
</evidence>
<dbReference type="Gene3D" id="2.60.40.1180">
    <property type="entry name" value="Golgi alpha-mannosidase II"/>
    <property type="match status" value="2"/>
</dbReference>
<dbReference type="InterPro" id="IPR011013">
    <property type="entry name" value="Gal_mutarotase_sf_dom"/>
</dbReference>
<comment type="caution">
    <text evidence="10">The sequence shown here is derived from an EMBL/GenBank/DDBJ whole genome shotgun (WGS) entry which is preliminary data.</text>
</comment>
<evidence type="ECO:0000256" key="4">
    <source>
        <dbReference type="ARBA" id="ARBA00052064"/>
    </source>
</evidence>
<dbReference type="GO" id="GO:0030246">
    <property type="term" value="F:carbohydrate binding"/>
    <property type="evidence" value="ECO:0007669"/>
    <property type="project" value="InterPro"/>
</dbReference>
<dbReference type="SUPFAM" id="SSF117125">
    <property type="entry name" value="Putative glucosidase YicI, C-terminal domain"/>
    <property type="match status" value="1"/>
</dbReference>
<sequence length="761" mass="86543">MKYSNGGWLIKDGFNVDYAVHVYDVRYTENSLYLYAPFNFTGHKGHSLDGGMFTIEITSPLEDVISVKMYHHEGSAQKKAAFEINHQQPHVTITENENMYIFSSGKSSVEIAKGEQLSMIYKRDGEVLTESSPRSKAYIKDDTGQIHVSEQLSIGVGEYIYGLGERFTAFVKNGQTVDIWNEDGGTGTEQTYKNIPFYISNKGYGIFVNTPEKVSFEIGSEKVSKVQFSQPGESMEYFFMAGDNMKKVLTLYTTLTGKPSLPPAWSFGLWLSTSFLTDYDEETVNTFVDGMFERDIPLDVFHFDCLWMREFEWCNFTWDERMFPEPEKMLRRLKDKGLKISLWINPYVGQKSPLFDEGMTNGYFLKRPNGDVWQWDKWQAGLAIVDFTNPDAVAWYRGKLKALLDMGVDSFKTDFGERIPTDCVYHDGSSPESMHNYYAYLYNQVVFDLLKEERGEQEAVLFARSATTGSQKFPVHWGGDCTSDYPSMAESLRAGLSFGMSGFGFWSHDIGGFEAGCTPDLYKRWTQFGLLSSHSRYHGSWEYKVPWLYGEEAVDVTRKFTKLKLSLMPYIMKQAQVSVNQGIPMMRAMVLEFPEDRNSHHLDQQYMFGENLLVAPIFNDRGVAEFYVPEGRWTNFLTNDIHEGGKWYKEDYDYLTMPLLVKPNSLIVTGPNSEGAAYDYAKQVVIHAFEIDQKATAEVTDQQGKTVGSISVKRLEEGGYCVQTTGLGEASIVFRNEQLSSGESCAEGTLIKLTGTEQVIR</sequence>
<dbReference type="OrthoDB" id="176168at2"/>
<dbReference type="Proteomes" id="UP000286773">
    <property type="component" value="Unassembled WGS sequence"/>
</dbReference>
<proteinExistence type="inferred from homology"/>
<keyword evidence="11" id="KW-1185">Reference proteome</keyword>
<gene>
    <name evidence="10" type="ORF">CBF27_00480</name>
</gene>
<dbReference type="SUPFAM" id="SSF74650">
    <property type="entry name" value="Galactose mutarotase-like"/>
    <property type="match status" value="1"/>
</dbReference>
<dbReference type="Gene3D" id="3.20.20.80">
    <property type="entry name" value="Glycosidases"/>
    <property type="match status" value="1"/>
</dbReference>
<dbReference type="SUPFAM" id="SSF51445">
    <property type="entry name" value="(Trans)glycosidases"/>
    <property type="match status" value="1"/>
</dbReference>
<dbReference type="InterPro" id="IPR013780">
    <property type="entry name" value="Glyco_hydro_b"/>
</dbReference>
<dbReference type="PANTHER" id="PTHR43053">
    <property type="entry name" value="GLYCOSIDASE FAMILY 31"/>
    <property type="match status" value="1"/>
</dbReference>
<dbReference type="InterPro" id="IPR025887">
    <property type="entry name" value="Glyco_hydro_31_N_dom"/>
</dbReference>
<comment type="catalytic activity">
    <reaction evidence="4">
        <text>Hydrolysis of terminal, non-reducing alpha-D-xylose residues with release of alpha-D-xylose.</text>
        <dbReference type="EC" id="3.2.1.177"/>
    </reaction>
</comment>
<dbReference type="AlphaFoldDB" id="A0A430B2E5"/>
<feature type="domain" description="Glycoside hydrolase family 31 TIM barrel" evidence="7">
    <location>
        <begin position="259"/>
        <end position="572"/>
    </location>
</feature>
<evidence type="ECO:0000259" key="8">
    <source>
        <dbReference type="Pfam" id="PF13802"/>
    </source>
</evidence>
<evidence type="ECO:0000256" key="3">
    <source>
        <dbReference type="ARBA" id="ARBA00023295"/>
    </source>
</evidence>